<evidence type="ECO:0000256" key="1">
    <source>
        <dbReference type="SAM" id="SignalP"/>
    </source>
</evidence>
<accession>A0A0D0NNA1</accession>
<dbReference type="OrthoDB" id="7172082at2"/>
<dbReference type="EMBL" id="AONG01000009">
    <property type="protein sequence ID" value="KIQ69705.1"/>
    <property type="molecule type" value="Genomic_DNA"/>
</dbReference>
<evidence type="ECO:0000313" key="3">
    <source>
        <dbReference type="Proteomes" id="UP000035100"/>
    </source>
</evidence>
<comment type="caution">
    <text evidence="2">The sequence shown here is derived from an EMBL/GenBank/DDBJ whole genome shotgun (WGS) entry which is preliminary data.</text>
</comment>
<evidence type="ECO:0008006" key="4">
    <source>
        <dbReference type="Google" id="ProtNLM"/>
    </source>
</evidence>
<keyword evidence="3" id="KW-1185">Reference proteome</keyword>
<gene>
    <name evidence="2" type="ORF">Wenmar_02069</name>
</gene>
<dbReference type="RefSeq" id="WP_018304918.1">
    <property type="nucleotide sequence ID" value="NZ_KB902316.1"/>
</dbReference>
<organism evidence="2 3">
    <name type="scientific">Wenxinia marina DSM 24838</name>
    <dbReference type="NCBI Taxonomy" id="1123501"/>
    <lineage>
        <taxon>Bacteria</taxon>
        <taxon>Pseudomonadati</taxon>
        <taxon>Pseudomonadota</taxon>
        <taxon>Alphaproteobacteria</taxon>
        <taxon>Rhodobacterales</taxon>
        <taxon>Roseobacteraceae</taxon>
        <taxon>Wenxinia</taxon>
    </lineage>
</organism>
<feature type="signal peptide" evidence="1">
    <location>
        <begin position="1"/>
        <end position="17"/>
    </location>
</feature>
<sequence length="107" mass="11510">MRALLVLLALAAGPAAAEDFPWTGRWGGWECRDEVMIGSADLGRDGGLCTTTAIVPLGATGAVALRLDCGGAVEDVVLMYNQERDALWLWESPDQIAPRRLRRCDAP</sequence>
<protein>
    <recommendedName>
        <fullName evidence="4">Secreted protein</fullName>
    </recommendedName>
</protein>
<dbReference type="Proteomes" id="UP000035100">
    <property type="component" value="Unassembled WGS sequence"/>
</dbReference>
<proteinExistence type="predicted"/>
<dbReference type="AlphaFoldDB" id="A0A0D0NNA1"/>
<evidence type="ECO:0000313" key="2">
    <source>
        <dbReference type="EMBL" id="KIQ69705.1"/>
    </source>
</evidence>
<feature type="chain" id="PRO_5002217888" description="Secreted protein" evidence="1">
    <location>
        <begin position="18"/>
        <end position="107"/>
    </location>
</feature>
<keyword evidence="1" id="KW-0732">Signal</keyword>
<dbReference type="STRING" id="1123501.Wenmar_02069"/>
<name>A0A0D0NNA1_9RHOB</name>
<reference evidence="2 3" key="1">
    <citation type="submission" date="2013-01" db="EMBL/GenBank/DDBJ databases">
        <authorList>
            <person name="Fiebig A."/>
            <person name="Goeker M."/>
            <person name="Klenk H.-P.P."/>
        </authorList>
    </citation>
    <scope>NUCLEOTIDE SEQUENCE [LARGE SCALE GENOMIC DNA]</scope>
    <source>
        <strain evidence="2 3">DSM 24838</strain>
    </source>
</reference>